<sequence length="361" mass="38690">MQNDFLIIGGGVAGISAAARLAPLGRVALLETEQSLGYHASGRSAALFEPRYGKRPVVELSFASEDYHARHNGGYLTPRGIMVVARPGAEAEAFEAEMAQMELPEISRDEARTILPILRPEMVARAGYATHAFDIDTDRLMADFLREARNHGAAVYTATPVQGIRRSLQGWAVTTPKGVFEGRILVNAAGAWVDRIAQMAGVAPLGFTPLRRSMARIPAPGGHDVSTWPMTLNVGETWHCKPDAGALIVSPADQDPAEPHDAWADDMVLAEGLARYEEMVTEPVTRLLANWAGLRTFAPDRVLVIGPDPTDPSFVWCAGQGGYGFQTAPGASALLADLMAGRPSELDGETVAALAPGRFRQ</sequence>
<dbReference type="EMBL" id="FTOM01000003">
    <property type="protein sequence ID" value="SIS73900.1"/>
    <property type="molecule type" value="Genomic_DNA"/>
</dbReference>
<dbReference type="GO" id="GO:0016491">
    <property type="term" value="F:oxidoreductase activity"/>
    <property type="evidence" value="ECO:0007669"/>
    <property type="project" value="UniProtKB-KW"/>
</dbReference>
<dbReference type="Gene3D" id="3.30.9.10">
    <property type="entry name" value="D-Amino Acid Oxidase, subunit A, domain 2"/>
    <property type="match status" value="1"/>
</dbReference>
<feature type="domain" description="FAD dependent oxidoreductase" evidence="2">
    <location>
        <begin position="4"/>
        <end position="338"/>
    </location>
</feature>
<name>A0A1N7LJ92_9RHOB</name>
<reference evidence="4" key="1">
    <citation type="submission" date="2017-01" db="EMBL/GenBank/DDBJ databases">
        <authorList>
            <person name="Varghese N."/>
            <person name="Submissions S."/>
        </authorList>
    </citation>
    <scope>NUCLEOTIDE SEQUENCE [LARGE SCALE GENOMIC DNA]</scope>
    <source>
        <strain evidence="4">DSM 18714</strain>
    </source>
</reference>
<organism evidence="3 4">
    <name type="scientific">Phaeovulum vinaykumarii</name>
    <dbReference type="NCBI Taxonomy" id="407234"/>
    <lineage>
        <taxon>Bacteria</taxon>
        <taxon>Pseudomonadati</taxon>
        <taxon>Pseudomonadota</taxon>
        <taxon>Alphaproteobacteria</taxon>
        <taxon>Rhodobacterales</taxon>
        <taxon>Paracoccaceae</taxon>
        <taxon>Phaeovulum</taxon>
    </lineage>
</organism>
<dbReference type="GO" id="GO:0005737">
    <property type="term" value="C:cytoplasm"/>
    <property type="evidence" value="ECO:0007669"/>
    <property type="project" value="TreeGrafter"/>
</dbReference>
<keyword evidence="1" id="KW-0560">Oxidoreductase</keyword>
<protein>
    <submittedName>
        <fullName evidence="3">Glycine/D-amino acid oxidase</fullName>
    </submittedName>
</protein>
<dbReference type="RefSeq" id="WP_076365166.1">
    <property type="nucleotide sequence ID" value="NZ_FTOM01000003.1"/>
</dbReference>
<keyword evidence="4" id="KW-1185">Reference proteome</keyword>
<evidence type="ECO:0000256" key="1">
    <source>
        <dbReference type="ARBA" id="ARBA00023002"/>
    </source>
</evidence>
<dbReference type="SUPFAM" id="SSF51905">
    <property type="entry name" value="FAD/NAD(P)-binding domain"/>
    <property type="match status" value="1"/>
</dbReference>
<proteinExistence type="predicted"/>
<dbReference type="InterPro" id="IPR006076">
    <property type="entry name" value="FAD-dep_OxRdtase"/>
</dbReference>
<dbReference type="Pfam" id="PF01266">
    <property type="entry name" value="DAO"/>
    <property type="match status" value="1"/>
</dbReference>
<dbReference type="PANTHER" id="PTHR13847:SF287">
    <property type="entry name" value="FAD-DEPENDENT OXIDOREDUCTASE DOMAIN-CONTAINING PROTEIN 1"/>
    <property type="match status" value="1"/>
</dbReference>
<dbReference type="Gene3D" id="3.50.50.60">
    <property type="entry name" value="FAD/NAD(P)-binding domain"/>
    <property type="match status" value="1"/>
</dbReference>
<dbReference type="Proteomes" id="UP000186098">
    <property type="component" value="Unassembled WGS sequence"/>
</dbReference>
<gene>
    <name evidence="3" type="ORF">SAMN05421795_103118</name>
</gene>
<evidence type="ECO:0000313" key="3">
    <source>
        <dbReference type="EMBL" id="SIS73900.1"/>
    </source>
</evidence>
<dbReference type="AlphaFoldDB" id="A0A1N7LJ92"/>
<evidence type="ECO:0000313" key="4">
    <source>
        <dbReference type="Proteomes" id="UP000186098"/>
    </source>
</evidence>
<dbReference type="InterPro" id="IPR036188">
    <property type="entry name" value="FAD/NAD-bd_sf"/>
</dbReference>
<evidence type="ECO:0000259" key="2">
    <source>
        <dbReference type="Pfam" id="PF01266"/>
    </source>
</evidence>
<dbReference type="PANTHER" id="PTHR13847">
    <property type="entry name" value="SARCOSINE DEHYDROGENASE-RELATED"/>
    <property type="match status" value="1"/>
</dbReference>
<dbReference type="STRING" id="407234.SAMN05421795_103118"/>
<dbReference type="OrthoDB" id="7421214at2"/>
<accession>A0A1N7LJ92</accession>